<keyword evidence="2" id="KW-0049">Antioxidant</keyword>
<protein>
    <recommendedName>
        <fullName evidence="5">Thioredoxin domain-containing protein</fullName>
    </recommendedName>
</protein>
<reference evidence="6" key="1">
    <citation type="journal article" date="2015" name="Nature">
        <title>Complex archaea that bridge the gap between prokaryotes and eukaryotes.</title>
        <authorList>
            <person name="Spang A."/>
            <person name="Saw J.H."/>
            <person name="Jorgensen S.L."/>
            <person name="Zaremba-Niedzwiedzka K."/>
            <person name="Martijn J."/>
            <person name="Lind A.E."/>
            <person name="van Eijk R."/>
            <person name="Schleper C."/>
            <person name="Guy L."/>
            <person name="Ettema T.J."/>
        </authorList>
    </citation>
    <scope>NUCLEOTIDE SEQUENCE</scope>
</reference>
<evidence type="ECO:0000256" key="2">
    <source>
        <dbReference type="ARBA" id="ARBA00022862"/>
    </source>
</evidence>
<evidence type="ECO:0000256" key="4">
    <source>
        <dbReference type="ARBA" id="ARBA00023284"/>
    </source>
</evidence>
<evidence type="ECO:0000256" key="3">
    <source>
        <dbReference type="ARBA" id="ARBA00023002"/>
    </source>
</evidence>
<keyword evidence="3" id="KW-0560">Oxidoreductase</keyword>
<dbReference type="GO" id="GO:0005737">
    <property type="term" value="C:cytoplasm"/>
    <property type="evidence" value="ECO:0007669"/>
    <property type="project" value="TreeGrafter"/>
</dbReference>
<dbReference type="InterPro" id="IPR013766">
    <property type="entry name" value="Thioredoxin_domain"/>
</dbReference>
<dbReference type="AlphaFoldDB" id="A0A0F9UJ14"/>
<dbReference type="EMBL" id="LAZR01000666">
    <property type="protein sequence ID" value="KKN61226.1"/>
    <property type="molecule type" value="Genomic_DNA"/>
</dbReference>
<proteinExistence type="predicted"/>
<accession>A0A0F9UJ14</accession>
<dbReference type="GO" id="GO:0034599">
    <property type="term" value="P:cellular response to oxidative stress"/>
    <property type="evidence" value="ECO:0007669"/>
    <property type="project" value="InterPro"/>
</dbReference>
<dbReference type="PROSITE" id="PS51352">
    <property type="entry name" value="THIOREDOXIN_2"/>
    <property type="match status" value="1"/>
</dbReference>
<dbReference type="Pfam" id="PF08534">
    <property type="entry name" value="Redoxin"/>
    <property type="match status" value="1"/>
</dbReference>
<dbReference type="InterPro" id="IPR013740">
    <property type="entry name" value="Redoxin"/>
</dbReference>
<evidence type="ECO:0000256" key="1">
    <source>
        <dbReference type="ARBA" id="ARBA00022559"/>
    </source>
</evidence>
<gene>
    <name evidence="6" type="ORF">LCGC14_0524160</name>
</gene>
<dbReference type="PANTHER" id="PTHR10430:SF16">
    <property type="entry name" value="PEROXIREDOXIN-5, MITOCHONDRIAL"/>
    <property type="match status" value="1"/>
</dbReference>
<dbReference type="GO" id="GO:0008379">
    <property type="term" value="F:thioredoxin peroxidase activity"/>
    <property type="evidence" value="ECO:0007669"/>
    <property type="project" value="InterPro"/>
</dbReference>
<feature type="domain" description="Thioredoxin" evidence="5">
    <location>
        <begin position="18"/>
        <end position="183"/>
    </location>
</feature>
<dbReference type="PANTHER" id="PTHR10430">
    <property type="entry name" value="PEROXIREDOXIN"/>
    <property type="match status" value="1"/>
</dbReference>
<dbReference type="Gene3D" id="3.40.30.10">
    <property type="entry name" value="Glutaredoxin"/>
    <property type="match status" value="1"/>
</dbReference>
<comment type="caution">
    <text evidence="6">The sequence shown here is derived from an EMBL/GenBank/DDBJ whole genome shotgun (WGS) entry which is preliminary data.</text>
</comment>
<dbReference type="CDD" id="cd03013">
    <property type="entry name" value="PRX5_like"/>
    <property type="match status" value="1"/>
</dbReference>
<keyword evidence="1" id="KW-0575">Peroxidase</keyword>
<dbReference type="InterPro" id="IPR036249">
    <property type="entry name" value="Thioredoxin-like_sf"/>
</dbReference>
<dbReference type="FunFam" id="3.40.30.10:FF:000020">
    <property type="entry name" value="Peroxiredoxin"/>
    <property type="match status" value="1"/>
</dbReference>
<sequence length="183" mass="19615">MLVNLHAKLTKEFLIMTIEVGQHLPAGSLTECIEFDPENGCPLNPQPQDVAELSKGKKIVIFAVPGAFTPLCSAQHLPGYVKLADQIKAKGVDEIWCLAVNDAFVMAAWGKQSKVAGKVRMMADGSAVYTKALGLDRDLTGGGMGVRAYRFAMIVDDGVVTYLGVEGSGEFNVSKAETILEQL</sequence>
<evidence type="ECO:0000313" key="6">
    <source>
        <dbReference type="EMBL" id="KKN61226.1"/>
    </source>
</evidence>
<dbReference type="InterPro" id="IPR037944">
    <property type="entry name" value="PRX5-like"/>
</dbReference>
<organism evidence="6">
    <name type="scientific">marine sediment metagenome</name>
    <dbReference type="NCBI Taxonomy" id="412755"/>
    <lineage>
        <taxon>unclassified sequences</taxon>
        <taxon>metagenomes</taxon>
        <taxon>ecological metagenomes</taxon>
    </lineage>
</organism>
<dbReference type="GO" id="GO:0042744">
    <property type="term" value="P:hydrogen peroxide catabolic process"/>
    <property type="evidence" value="ECO:0007669"/>
    <property type="project" value="TreeGrafter"/>
</dbReference>
<keyword evidence="4" id="KW-0676">Redox-active center</keyword>
<dbReference type="GO" id="GO:0045454">
    <property type="term" value="P:cell redox homeostasis"/>
    <property type="evidence" value="ECO:0007669"/>
    <property type="project" value="TreeGrafter"/>
</dbReference>
<dbReference type="SUPFAM" id="SSF52833">
    <property type="entry name" value="Thioredoxin-like"/>
    <property type="match status" value="1"/>
</dbReference>
<evidence type="ECO:0000259" key="5">
    <source>
        <dbReference type="PROSITE" id="PS51352"/>
    </source>
</evidence>
<name>A0A0F9UJ14_9ZZZZ</name>